<feature type="region of interest" description="Disordered" evidence="3">
    <location>
        <begin position="254"/>
        <end position="313"/>
    </location>
</feature>
<keyword evidence="6" id="KW-1185">Reference proteome</keyword>
<feature type="region of interest" description="Disordered" evidence="3">
    <location>
        <begin position="709"/>
        <end position="794"/>
    </location>
</feature>
<feature type="compositionally biased region" description="Low complexity" evidence="3">
    <location>
        <begin position="115"/>
        <end position="131"/>
    </location>
</feature>
<dbReference type="PANTHER" id="PTHR10331:SF6">
    <property type="entry name" value="SPINDLE ASSEMBLY ABNORMAL 4"/>
    <property type="match status" value="1"/>
</dbReference>
<feature type="region of interest" description="Disordered" evidence="3">
    <location>
        <begin position="342"/>
        <end position="377"/>
    </location>
</feature>
<accession>A0A8K1FDU2</accession>
<keyword evidence="2" id="KW-0175">Coiled coil</keyword>
<feature type="compositionally biased region" description="Basic and acidic residues" evidence="3">
    <location>
        <begin position="440"/>
        <end position="454"/>
    </location>
</feature>
<dbReference type="EMBL" id="SPLM01000148">
    <property type="protein sequence ID" value="TMW55213.1"/>
    <property type="molecule type" value="Genomic_DNA"/>
</dbReference>
<dbReference type="Proteomes" id="UP000794436">
    <property type="component" value="Unassembled WGS sequence"/>
</dbReference>
<dbReference type="InterPro" id="IPR047002">
    <property type="entry name" value="Tcp10_C_sf"/>
</dbReference>
<feature type="region of interest" description="Disordered" evidence="3">
    <location>
        <begin position="389"/>
        <end position="512"/>
    </location>
</feature>
<comment type="similarity">
    <text evidence="1">Belongs to the TCP10 family.</text>
</comment>
<organism evidence="5 6">
    <name type="scientific">Pythium oligandrum</name>
    <name type="common">Mycoparasitic fungus</name>
    <dbReference type="NCBI Taxonomy" id="41045"/>
    <lineage>
        <taxon>Eukaryota</taxon>
        <taxon>Sar</taxon>
        <taxon>Stramenopiles</taxon>
        <taxon>Oomycota</taxon>
        <taxon>Peronosporomycetes</taxon>
        <taxon>Pythiales</taxon>
        <taxon>Pythiaceae</taxon>
        <taxon>Pythium</taxon>
    </lineage>
</organism>
<evidence type="ECO:0000256" key="1">
    <source>
        <dbReference type="ARBA" id="ARBA00005627"/>
    </source>
</evidence>
<feature type="region of interest" description="Disordered" evidence="3">
    <location>
        <begin position="1"/>
        <end position="177"/>
    </location>
</feature>
<feature type="compositionally biased region" description="Basic and acidic residues" evidence="3">
    <location>
        <begin position="405"/>
        <end position="419"/>
    </location>
</feature>
<dbReference type="Pfam" id="PF07202">
    <property type="entry name" value="Tcp10_C"/>
    <property type="match status" value="2"/>
</dbReference>
<evidence type="ECO:0000313" key="5">
    <source>
        <dbReference type="EMBL" id="TMW55213.1"/>
    </source>
</evidence>
<evidence type="ECO:0000256" key="3">
    <source>
        <dbReference type="SAM" id="MobiDB-lite"/>
    </source>
</evidence>
<name>A0A8K1FDU2_PYTOL</name>
<dbReference type="InterPro" id="IPR026581">
    <property type="entry name" value="TCP10L/CENPJ"/>
</dbReference>
<dbReference type="OrthoDB" id="10252174at2759"/>
<proteinExistence type="inferred from homology"/>
<feature type="compositionally biased region" description="Polar residues" evidence="3">
    <location>
        <begin position="18"/>
        <end position="30"/>
    </location>
</feature>
<sequence>MDDSYAWRDQNEPPNARRVSSASDDQQIGTHASFEQLLSRELAKEERGTRRTSMGTGRKVVKKPFLKKGSRGWWMENPEAKHKMHRHVLISTEETETTRTPPRRRSTPPMRRKASPSPSSSSEHSPQYTSPAVSQIASRREQPADISPVRRDPPPATADVRRSLPTWARHGPLPTNVSVETLNMSGVRRDYEAKLEKDADELADFEALEQELAKEKASYLQEKQYDREFESKTTYDEYDDDMAWARASRSSQAHTYPLSSIRDTQPLQQYPLPPPSTDSFDLGGDSSLVFESEDHFFGPPMRSNSRQRPIARPSIVPSELSAISYNDSEPWAESAVADHFSRVPESPIPKRGMTSVLLNPARNGRQPSPSASHQDLLWAGKGSDLAWEDEDHFSESLEQYDNNDDTPHEERRQSMEQYEKPPVSNLVRQVFGAGGGSDSGRSEDTNRTYEESPRESTASRLPQQKTGVVSNRKTPPRPRPVRQRGALSPRSSHTESAEASGRPTPRFDSNGTLPVAIEEKLAELEEEVKFYKAETLQLQKKKTHYEDELRKFAKEKEDFNKFQEQQRQLIQQEWERERQKMKREEKMFERQMKLKLNAASSTQSRKDRGEIDALKAQIVKLQLEAKQSAGKSKSTTDALRQRITELEGRNRELSEEIKFLEKDRLEQWERYEQTVKELEKQKTINETKANTLQTVQDVSSVARTAEAFLSSWKSKEEQNPSTPPRRVSIGAKSEGYNPTRYQRSSSSASDSTSKETEAFQQHPGDYWSETPPREHQSPSRDPLNTESADGNVVNEVVHPGGKRELTYRNGTKKIFFADGNEKEIQADGHVIIRFTNGDRKEYFPETGISVYHYAEAQTKLTTYPDKTKIYEFPNQQTEKSFPDGTTEILFADGIKKIIRANGDEFSTFPDGTTMLETGEGLREVTLLNQTKVRYYPDGRMALVSVDGRETLVRSDAELKRLMESG</sequence>
<reference evidence="5" key="1">
    <citation type="submission" date="2019-03" db="EMBL/GenBank/DDBJ databases">
        <title>Long read genome sequence of the mycoparasitic Pythium oligandrum ATCC 38472 isolated from sugarbeet rhizosphere.</title>
        <authorList>
            <person name="Gaulin E."/>
        </authorList>
    </citation>
    <scope>NUCLEOTIDE SEQUENCE</scope>
    <source>
        <strain evidence="5">ATCC 38472_TT</strain>
    </source>
</reference>
<feature type="compositionally biased region" description="Basic and acidic residues" evidence="3">
    <location>
        <begin position="1"/>
        <end position="11"/>
    </location>
</feature>
<gene>
    <name evidence="5" type="ORF">Poli38472_013104</name>
</gene>
<feature type="compositionally biased region" description="Polar residues" evidence="3">
    <location>
        <begin position="455"/>
        <end position="473"/>
    </location>
</feature>
<protein>
    <recommendedName>
        <fullName evidence="4">Centromere protein J C-terminal domain-containing protein</fullName>
    </recommendedName>
</protein>
<feature type="coiled-coil region" evidence="2">
    <location>
        <begin position="188"/>
        <end position="222"/>
    </location>
</feature>
<feature type="compositionally biased region" description="Basic residues" evidence="3">
    <location>
        <begin position="101"/>
        <end position="114"/>
    </location>
</feature>
<evidence type="ECO:0000313" key="6">
    <source>
        <dbReference type="Proteomes" id="UP000794436"/>
    </source>
</evidence>
<feature type="compositionally biased region" description="Basic and acidic residues" evidence="3">
    <location>
        <begin position="138"/>
        <end position="153"/>
    </location>
</feature>
<dbReference type="PANTHER" id="PTHR10331">
    <property type="entry name" value="T COMPLEX PROTEIN 10"/>
    <property type="match status" value="1"/>
</dbReference>
<evidence type="ECO:0000259" key="4">
    <source>
        <dbReference type="Pfam" id="PF07202"/>
    </source>
</evidence>
<feature type="compositionally biased region" description="Polar residues" evidence="3">
    <location>
        <begin position="254"/>
        <end position="263"/>
    </location>
</feature>
<evidence type="ECO:0000256" key="2">
    <source>
        <dbReference type="SAM" id="Coils"/>
    </source>
</evidence>
<feature type="domain" description="Centromere protein J C-terminal" evidence="4">
    <location>
        <begin position="795"/>
        <end position="824"/>
    </location>
</feature>
<feature type="compositionally biased region" description="Basic residues" evidence="3">
    <location>
        <begin position="59"/>
        <end position="70"/>
    </location>
</feature>
<dbReference type="AlphaFoldDB" id="A0A8K1FDU2"/>
<comment type="caution">
    <text evidence="5">The sequence shown here is derived from an EMBL/GenBank/DDBJ whole genome shotgun (WGS) entry which is preliminary data.</text>
</comment>
<feature type="domain" description="Centromere protein J C-terminal" evidence="4">
    <location>
        <begin position="864"/>
        <end position="898"/>
    </location>
</feature>
<dbReference type="InterPro" id="IPR009852">
    <property type="entry name" value="CENPJ_C_dom"/>
</dbReference>
<feature type="coiled-coil region" evidence="2">
    <location>
        <begin position="571"/>
        <end position="663"/>
    </location>
</feature>
<dbReference type="Gene3D" id="2.60.450.20">
    <property type="match status" value="1"/>
</dbReference>